<dbReference type="Pfam" id="PF00150">
    <property type="entry name" value="Cellulase"/>
    <property type="match status" value="1"/>
</dbReference>
<evidence type="ECO:0000313" key="9">
    <source>
        <dbReference type="EMBL" id="KAK4548300.1"/>
    </source>
</evidence>
<keyword evidence="10" id="KW-1185">Reference proteome</keyword>
<evidence type="ECO:0000256" key="2">
    <source>
        <dbReference type="ARBA" id="ARBA00005641"/>
    </source>
</evidence>
<evidence type="ECO:0000256" key="7">
    <source>
        <dbReference type="SAM" id="SignalP"/>
    </source>
</evidence>
<keyword evidence="5 6" id="KW-0326">Glycosidase</keyword>
<comment type="similarity">
    <text evidence="2 6">Belongs to the glycosyl hydrolase 5 (cellulase A) family.</text>
</comment>
<dbReference type="EC" id="3.2.1.4" evidence="3"/>
<organism evidence="9 10">
    <name type="scientific">Oleoguttula mirabilis</name>
    <dbReference type="NCBI Taxonomy" id="1507867"/>
    <lineage>
        <taxon>Eukaryota</taxon>
        <taxon>Fungi</taxon>
        <taxon>Dikarya</taxon>
        <taxon>Ascomycota</taxon>
        <taxon>Pezizomycotina</taxon>
        <taxon>Dothideomycetes</taxon>
        <taxon>Dothideomycetidae</taxon>
        <taxon>Mycosphaerellales</taxon>
        <taxon>Teratosphaeriaceae</taxon>
        <taxon>Oleoguttula</taxon>
    </lineage>
</organism>
<accession>A0AAV9JS29</accession>
<feature type="chain" id="PRO_5043911529" description="cellulase" evidence="7">
    <location>
        <begin position="20"/>
        <end position="344"/>
    </location>
</feature>
<dbReference type="GO" id="GO:0009251">
    <property type="term" value="P:glucan catabolic process"/>
    <property type="evidence" value="ECO:0007669"/>
    <property type="project" value="TreeGrafter"/>
</dbReference>
<dbReference type="PANTHER" id="PTHR34142:SF1">
    <property type="entry name" value="GLYCOSIDE HYDROLASE FAMILY 5 DOMAIN-CONTAINING PROTEIN"/>
    <property type="match status" value="1"/>
</dbReference>
<evidence type="ECO:0000256" key="5">
    <source>
        <dbReference type="ARBA" id="ARBA00023295"/>
    </source>
</evidence>
<dbReference type="Gene3D" id="3.20.20.80">
    <property type="entry name" value="Glycosidases"/>
    <property type="match status" value="1"/>
</dbReference>
<evidence type="ECO:0000256" key="3">
    <source>
        <dbReference type="ARBA" id="ARBA00012601"/>
    </source>
</evidence>
<evidence type="ECO:0000256" key="6">
    <source>
        <dbReference type="RuleBase" id="RU361153"/>
    </source>
</evidence>
<feature type="signal peptide" evidence="7">
    <location>
        <begin position="1"/>
        <end position="19"/>
    </location>
</feature>
<comment type="caution">
    <text evidence="9">The sequence shown here is derived from an EMBL/GenBank/DDBJ whole genome shotgun (WGS) entry which is preliminary data.</text>
</comment>
<keyword evidence="7" id="KW-0732">Signal</keyword>
<name>A0AAV9JS29_9PEZI</name>
<sequence>MLFTSILLAIGLAAGTTVATSSAKDKRTDKFQFVGVNLSGPELQASTTALPGVYSTDYTWFNLSTIDVFVSQRAMNSFRINILMERLVPGSLTNSAMDPDYLGNLTETVEYITGKGAYAIITPMNGGRYYGSVINSTSDFEGFWRTVAGVFKDNQLVMFNANSGYHNISTQQVVDLNQAAINGIRAAGATSQYITVEGNDHSLAGLWTNGTGSDGLTNAHAMGNLTDSSDSLVYQMSSYLDPLGTGFNGTCASTTLGPERLANATAWLQAHNKFGIIGAYAGGVSWQCTAAVITMLNYLAENDEFWLGALWWTAGPWEGEDMFSLEPTTGAAYSTYAPIIKNHD</sequence>
<proteinExistence type="inferred from homology"/>
<dbReference type="EMBL" id="JAVFHQ010000008">
    <property type="protein sequence ID" value="KAK4548300.1"/>
    <property type="molecule type" value="Genomic_DNA"/>
</dbReference>
<dbReference type="InterPro" id="IPR017853">
    <property type="entry name" value="GH"/>
</dbReference>
<dbReference type="Proteomes" id="UP001324427">
    <property type="component" value="Unassembled WGS sequence"/>
</dbReference>
<evidence type="ECO:0000259" key="8">
    <source>
        <dbReference type="Pfam" id="PF00150"/>
    </source>
</evidence>
<dbReference type="PANTHER" id="PTHR34142">
    <property type="entry name" value="ENDO-BETA-1,4-GLUCANASE A"/>
    <property type="match status" value="1"/>
</dbReference>
<dbReference type="GO" id="GO:0008810">
    <property type="term" value="F:cellulase activity"/>
    <property type="evidence" value="ECO:0007669"/>
    <property type="project" value="UniProtKB-EC"/>
</dbReference>
<dbReference type="AlphaFoldDB" id="A0AAV9JS29"/>
<keyword evidence="4 6" id="KW-0378">Hydrolase</keyword>
<evidence type="ECO:0000256" key="4">
    <source>
        <dbReference type="ARBA" id="ARBA00022801"/>
    </source>
</evidence>
<protein>
    <recommendedName>
        <fullName evidence="3">cellulase</fullName>
        <ecNumber evidence="3">3.2.1.4</ecNumber>
    </recommendedName>
</protein>
<comment type="catalytic activity">
    <reaction evidence="1">
        <text>Endohydrolysis of (1-&gt;4)-beta-D-glucosidic linkages in cellulose, lichenin and cereal beta-D-glucans.</text>
        <dbReference type="EC" id="3.2.1.4"/>
    </reaction>
</comment>
<feature type="domain" description="Glycoside hydrolase family 5" evidence="8">
    <location>
        <begin position="48"/>
        <end position="314"/>
    </location>
</feature>
<dbReference type="InterPro" id="IPR001547">
    <property type="entry name" value="Glyco_hydro_5"/>
</dbReference>
<dbReference type="SUPFAM" id="SSF51445">
    <property type="entry name" value="(Trans)glycosidases"/>
    <property type="match status" value="1"/>
</dbReference>
<reference evidence="9 10" key="1">
    <citation type="submission" date="2021-11" db="EMBL/GenBank/DDBJ databases">
        <title>Black yeast isolated from Biological Soil Crust.</title>
        <authorList>
            <person name="Kurbessoian T."/>
        </authorList>
    </citation>
    <scope>NUCLEOTIDE SEQUENCE [LARGE SCALE GENOMIC DNA]</scope>
    <source>
        <strain evidence="9 10">CCFEE 5522</strain>
    </source>
</reference>
<gene>
    <name evidence="9" type="ORF">LTR36_010170</name>
</gene>
<evidence type="ECO:0000256" key="1">
    <source>
        <dbReference type="ARBA" id="ARBA00000966"/>
    </source>
</evidence>
<evidence type="ECO:0000313" key="10">
    <source>
        <dbReference type="Proteomes" id="UP001324427"/>
    </source>
</evidence>